<gene>
    <name evidence="4" type="ORF">PIB30_054584</name>
</gene>
<feature type="compositionally biased region" description="Basic and acidic residues" evidence="2">
    <location>
        <begin position="152"/>
        <end position="168"/>
    </location>
</feature>
<proteinExistence type="predicted"/>
<evidence type="ECO:0000256" key="2">
    <source>
        <dbReference type="SAM" id="MobiDB-lite"/>
    </source>
</evidence>
<keyword evidence="5" id="KW-1185">Reference proteome</keyword>
<dbReference type="InterPro" id="IPR000504">
    <property type="entry name" value="RRM_dom"/>
</dbReference>
<dbReference type="Pfam" id="PF00076">
    <property type="entry name" value="RRM_1"/>
    <property type="match status" value="1"/>
</dbReference>
<evidence type="ECO:0000313" key="5">
    <source>
        <dbReference type="Proteomes" id="UP001341840"/>
    </source>
</evidence>
<dbReference type="EMBL" id="JASCZI010181660">
    <property type="protein sequence ID" value="MED6185183.1"/>
    <property type="molecule type" value="Genomic_DNA"/>
</dbReference>
<dbReference type="InterPro" id="IPR035979">
    <property type="entry name" value="RBD_domain_sf"/>
</dbReference>
<dbReference type="SMART" id="SM00360">
    <property type="entry name" value="RRM"/>
    <property type="match status" value="1"/>
</dbReference>
<accession>A0ABU6WLK7</accession>
<organism evidence="4 5">
    <name type="scientific">Stylosanthes scabra</name>
    <dbReference type="NCBI Taxonomy" id="79078"/>
    <lineage>
        <taxon>Eukaryota</taxon>
        <taxon>Viridiplantae</taxon>
        <taxon>Streptophyta</taxon>
        <taxon>Embryophyta</taxon>
        <taxon>Tracheophyta</taxon>
        <taxon>Spermatophyta</taxon>
        <taxon>Magnoliopsida</taxon>
        <taxon>eudicotyledons</taxon>
        <taxon>Gunneridae</taxon>
        <taxon>Pentapetalae</taxon>
        <taxon>rosids</taxon>
        <taxon>fabids</taxon>
        <taxon>Fabales</taxon>
        <taxon>Fabaceae</taxon>
        <taxon>Papilionoideae</taxon>
        <taxon>50 kb inversion clade</taxon>
        <taxon>dalbergioids sensu lato</taxon>
        <taxon>Dalbergieae</taxon>
        <taxon>Pterocarpus clade</taxon>
        <taxon>Stylosanthes</taxon>
    </lineage>
</organism>
<evidence type="ECO:0000259" key="3">
    <source>
        <dbReference type="PROSITE" id="PS50102"/>
    </source>
</evidence>
<evidence type="ECO:0000256" key="1">
    <source>
        <dbReference type="PROSITE-ProRule" id="PRU00176"/>
    </source>
</evidence>
<feature type="domain" description="RRM" evidence="3">
    <location>
        <begin position="62"/>
        <end position="140"/>
    </location>
</feature>
<dbReference type="PANTHER" id="PTHR48034">
    <property type="entry name" value="TRANSFORMER-2 SEX-DETERMINING PROTEIN-RELATED"/>
    <property type="match status" value="1"/>
</dbReference>
<dbReference type="Proteomes" id="UP001341840">
    <property type="component" value="Unassembled WGS sequence"/>
</dbReference>
<keyword evidence="1" id="KW-0694">RNA-binding</keyword>
<dbReference type="Gene3D" id="3.30.70.330">
    <property type="match status" value="1"/>
</dbReference>
<name>A0ABU6WLK7_9FABA</name>
<sequence length="317" mass="37188">MRENQRECEGSGEWRVVQRRNPRFKPYTNYQAYIHRRHQRVSNSYRDGGRWMNFEKLENEAVTVFVDNLPQNTTIGWLWNVFGLQGKILDVYLSKKKRLRNPRPFAFVRFNNRLIAKSAIWRRNGWVVWGCKLIVSESKYKRQKQGNANEGDAMRTETTHKNEESPRLKSYKDTVLKGMEKENVVNLKVDSPTYDMTNSKVVLKSAYEEKEKLSKSIVCKALTPINMKEAKEMILKEFHSTEHEASMKRKTWIEILEILAHAWNNENAERIGSIWGNVLHVKEEDLENYNSLRVFVEITATPTILARMNVEVDGTGF</sequence>
<dbReference type="PROSITE" id="PS50102">
    <property type="entry name" value="RRM"/>
    <property type="match status" value="1"/>
</dbReference>
<reference evidence="4 5" key="1">
    <citation type="journal article" date="2023" name="Plants (Basel)">
        <title>Bridging the Gap: Combining Genomics and Transcriptomics Approaches to Understand Stylosanthes scabra, an Orphan Legume from the Brazilian Caatinga.</title>
        <authorList>
            <person name="Ferreira-Neto J.R.C."/>
            <person name="da Silva M.D."/>
            <person name="Binneck E."/>
            <person name="de Melo N.F."/>
            <person name="da Silva R.H."/>
            <person name="de Melo A.L.T.M."/>
            <person name="Pandolfi V."/>
            <person name="Bustamante F.O."/>
            <person name="Brasileiro-Vidal A.C."/>
            <person name="Benko-Iseppon A.M."/>
        </authorList>
    </citation>
    <scope>NUCLEOTIDE SEQUENCE [LARGE SCALE GENOMIC DNA]</scope>
    <source>
        <tissue evidence="4">Leaves</tissue>
    </source>
</reference>
<dbReference type="SUPFAM" id="SSF54928">
    <property type="entry name" value="RNA-binding domain, RBD"/>
    <property type="match status" value="1"/>
</dbReference>
<dbReference type="InterPro" id="IPR012677">
    <property type="entry name" value="Nucleotide-bd_a/b_plait_sf"/>
</dbReference>
<comment type="caution">
    <text evidence="4">The sequence shown here is derived from an EMBL/GenBank/DDBJ whole genome shotgun (WGS) entry which is preliminary data.</text>
</comment>
<evidence type="ECO:0000313" key="4">
    <source>
        <dbReference type="EMBL" id="MED6185183.1"/>
    </source>
</evidence>
<protein>
    <recommendedName>
        <fullName evidence="3">RRM domain-containing protein</fullName>
    </recommendedName>
</protein>
<dbReference type="CDD" id="cd00590">
    <property type="entry name" value="RRM_SF"/>
    <property type="match status" value="1"/>
</dbReference>
<feature type="region of interest" description="Disordered" evidence="2">
    <location>
        <begin position="144"/>
        <end position="168"/>
    </location>
</feature>
<dbReference type="InterPro" id="IPR050441">
    <property type="entry name" value="RBM"/>
</dbReference>